<sequence>MKNENHHEFKLIDSTFTPEEASSVLTTLINSKINYHRLDDFSNHIRFERDLTHSKKRITELEAALTSLKQFTAKAKESGSNMVVKSVVTIAIDPNV</sequence>
<protein>
    <submittedName>
        <fullName evidence="1">Uncharacterized protein</fullName>
    </submittedName>
</protein>
<dbReference type="EMBL" id="SJPE01000015">
    <property type="protein sequence ID" value="TBX66158.1"/>
    <property type="molecule type" value="Genomic_DNA"/>
</dbReference>
<evidence type="ECO:0000313" key="1">
    <source>
        <dbReference type="EMBL" id="TBX66158.1"/>
    </source>
</evidence>
<evidence type="ECO:0000313" key="2">
    <source>
        <dbReference type="Proteomes" id="UP000293300"/>
    </source>
</evidence>
<organism evidence="1 2">
    <name type="scientific">Flavobacterium silvisoli</name>
    <dbReference type="NCBI Taxonomy" id="2529433"/>
    <lineage>
        <taxon>Bacteria</taxon>
        <taxon>Pseudomonadati</taxon>
        <taxon>Bacteroidota</taxon>
        <taxon>Flavobacteriia</taxon>
        <taxon>Flavobacteriales</taxon>
        <taxon>Flavobacteriaceae</taxon>
        <taxon>Flavobacterium</taxon>
    </lineage>
</organism>
<comment type="caution">
    <text evidence="1">The sequence shown here is derived from an EMBL/GenBank/DDBJ whole genome shotgun (WGS) entry which is preliminary data.</text>
</comment>
<keyword evidence="2" id="KW-1185">Reference proteome</keyword>
<dbReference type="RefSeq" id="WP_131476730.1">
    <property type="nucleotide sequence ID" value="NZ_SJPE01000015.1"/>
</dbReference>
<accession>A0A4Q9YRH4</accession>
<dbReference type="OrthoDB" id="680899at2"/>
<reference evidence="1 2" key="1">
    <citation type="submission" date="2019-02" db="EMBL/GenBank/DDBJ databases">
        <title>Flavobacterium sp. RD-2-33 isolated from forest soil.</title>
        <authorList>
            <person name="Chaudhary D.K."/>
        </authorList>
    </citation>
    <scope>NUCLEOTIDE SEQUENCE [LARGE SCALE GENOMIC DNA]</scope>
    <source>
        <strain evidence="1 2">RD-2-33</strain>
    </source>
</reference>
<proteinExistence type="predicted"/>
<dbReference type="AlphaFoldDB" id="A0A4Q9YRH4"/>
<name>A0A4Q9YRH4_9FLAO</name>
<gene>
    <name evidence="1" type="ORF">EZL74_11260</name>
</gene>
<dbReference type="Proteomes" id="UP000293300">
    <property type="component" value="Unassembled WGS sequence"/>
</dbReference>